<organism evidence="2 3">
    <name type="scientific">Jannaschia aquimarina</name>
    <dbReference type="NCBI Taxonomy" id="935700"/>
    <lineage>
        <taxon>Bacteria</taxon>
        <taxon>Pseudomonadati</taxon>
        <taxon>Pseudomonadota</taxon>
        <taxon>Alphaproteobacteria</taxon>
        <taxon>Rhodobacterales</taxon>
        <taxon>Roseobacteraceae</taxon>
        <taxon>Jannaschia</taxon>
    </lineage>
</organism>
<comment type="caution">
    <text evidence="2">The sequence shown here is derived from an EMBL/GenBank/DDBJ whole genome shotgun (WGS) entry which is preliminary data.</text>
</comment>
<name>A0A0D1E995_9RHOB</name>
<accession>A0A0D1E995</accession>
<dbReference type="PATRIC" id="fig|935700.4.peg.4110"/>
<dbReference type="EMBL" id="JYFE01000081">
    <property type="protein sequence ID" value="KIT14194.1"/>
    <property type="molecule type" value="Genomic_DNA"/>
</dbReference>
<evidence type="ECO:0000313" key="2">
    <source>
        <dbReference type="EMBL" id="KIT14194.1"/>
    </source>
</evidence>
<proteinExistence type="predicted"/>
<dbReference type="AlphaFoldDB" id="A0A0D1E995"/>
<dbReference type="SUPFAM" id="SSF160631">
    <property type="entry name" value="SMI1/KNR4-like"/>
    <property type="match status" value="1"/>
</dbReference>
<protein>
    <recommendedName>
        <fullName evidence="4">Knr4/Smi1-like domain-containing protein</fullName>
    </recommendedName>
</protein>
<gene>
    <name evidence="2" type="ORF">jaqu_39870</name>
</gene>
<dbReference type="Proteomes" id="UP000032232">
    <property type="component" value="Unassembled WGS sequence"/>
</dbReference>
<evidence type="ECO:0000256" key="1">
    <source>
        <dbReference type="SAM" id="MobiDB-lite"/>
    </source>
</evidence>
<reference evidence="2 3" key="1">
    <citation type="submission" date="2015-02" db="EMBL/GenBank/DDBJ databases">
        <title>Genome Sequence of Jannaschia aquimarina DSM28248, a member of the Roseobacter clade.</title>
        <authorList>
            <person name="Voget S."/>
            <person name="Daniel R."/>
        </authorList>
    </citation>
    <scope>NUCLEOTIDE SEQUENCE [LARGE SCALE GENOMIC DNA]</scope>
    <source>
        <strain evidence="2 3">GSW-M26</strain>
    </source>
</reference>
<dbReference type="OrthoDB" id="8909211at2"/>
<dbReference type="InterPro" id="IPR037883">
    <property type="entry name" value="Knr4/Smi1-like_sf"/>
</dbReference>
<keyword evidence="3" id="KW-1185">Reference proteome</keyword>
<evidence type="ECO:0000313" key="3">
    <source>
        <dbReference type="Proteomes" id="UP000032232"/>
    </source>
</evidence>
<dbReference type="RefSeq" id="WP_043920738.1">
    <property type="nucleotide sequence ID" value="NZ_FZPF01000001.1"/>
</dbReference>
<evidence type="ECO:0008006" key="4">
    <source>
        <dbReference type="Google" id="ProtNLM"/>
    </source>
</evidence>
<feature type="region of interest" description="Disordered" evidence="1">
    <location>
        <begin position="109"/>
        <end position="133"/>
    </location>
</feature>
<sequence length="266" mass="30059">MTRIEALARDLDRLARKDRRNRVFGADGHKYRTQKWTLRQIHDLERRCPAPLPEDLREWLLRVGGGPAPCYGLAPEIYPFEPDDDPEAGAFRRLTDVTRADVQIRLDAAWHGPPDRHGGRNVPPELTTREKDGGPDLLFLGDGGCTFDFVMPLTGDLSGKVFYRDWNGMDAGETEVGGLLWPQGLARCDTHPWFEDARLEMATDAARMSGFLDWMEDWITESTYFVENLRRFNAQEKASQSAWLAGSDRSRAGLLSRLVSKLLGGN</sequence>